<gene>
    <name evidence="1" type="ORF">RRG08_024713</name>
</gene>
<dbReference type="AlphaFoldDB" id="A0AAE1CXG7"/>
<accession>A0AAE1CXG7</accession>
<protein>
    <submittedName>
        <fullName evidence="1">Uncharacterized protein</fullName>
    </submittedName>
</protein>
<evidence type="ECO:0000313" key="1">
    <source>
        <dbReference type="EMBL" id="KAK3741967.1"/>
    </source>
</evidence>
<keyword evidence="2" id="KW-1185">Reference proteome</keyword>
<reference evidence="1" key="1">
    <citation type="journal article" date="2023" name="G3 (Bethesda)">
        <title>A reference genome for the long-term kleptoplast-retaining sea slug Elysia crispata morphotype clarki.</title>
        <authorList>
            <person name="Eastman K.E."/>
            <person name="Pendleton A.L."/>
            <person name="Shaikh M.A."/>
            <person name="Suttiyut T."/>
            <person name="Ogas R."/>
            <person name="Tomko P."/>
            <person name="Gavelis G."/>
            <person name="Widhalm J.R."/>
            <person name="Wisecaver J.H."/>
        </authorList>
    </citation>
    <scope>NUCLEOTIDE SEQUENCE</scope>
    <source>
        <strain evidence="1">ECLA1</strain>
    </source>
</reference>
<evidence type="ECO:0000313" key="2">
    <source>
        <dbReference type="Proteomes" id="UP001283361"/>
    </source>
</evidence>
<proteinExistence type="predicted"/>
<organism evidence="1 2">
    <name type="scientific">Elysia crispata</name>
    <name type="common">lettuce slug</name>
    <dbReference type="NCBI Taxonomy" id="231223"/>
    <lineage>
        <taxon>Eukaryota</taxon>
        <taxon>Metazoa</taxon>
        <taxon>Spiralia</taxon>
        <taxon>Lophotrochozoa</taxon>
        <taxon>Mollusca</taxon>
        <taxon>Gastropoda</taxon>
        <taxon>Heterobranchia</taxon>
        <taxon>Euthyneura</taxon>
        <taxon>Panpulmonata</taxon>
        <taxon>Sacoglossa</taxon>
        <taxon>Placobranchoidea</taxon>
        <taxon>Plakobranchidae</taxon>
        <taxon>Elysia</taxon>
    </lineage>
</organism>
<sequence length="107" mass="11705">MVKSVRVRDSAMGVNHKVAADFRTPAVALLCAFGNGLDYFIFFTQLFTSNLTSLTLPHSLFRISSYPFQSSAAQEICPSFLMLSERVGVTQSECGNLTSSSGKWSDL</sequence>
<dbReference type="Proteomes" id="UP001283361">
    <property type="component" value="Unassembled WGS sequence"/>
</dbReference>
<dbReference type="EMBL" id="JAWDGP010006383">
    <property type="protein sequence ID" value="KAK3741967.1"/>
    <property type="molecule type" value="Genomic_DNA"/>
</dbReference>
<name>A0AAE1CXG7_9GAST</name>
<comment type="caution">
    <text evidence="1">The sequence shown here is derived from an EMBL/GenBank/DDBJ whole genome shotgun (WGS) entry which is preliminary data.</text>
</comment>